<dbReference type="AlphaFoldDB" id="A0A414ZVG9"/>
<dbReference type="NCBIfam" id="TIGR00374">
    <property type="entry name" value="flippase-like domain"/>
    <property type="match status" value="1"/>
</dbReference>
<dbReference type="PANTHER" id="PTHR37693:SF1">
    <property type="entry name" value="INTEGRAL MEMBRANE PROTEIN"/>
    <property type="match status" value="1"/>
</dbReference>
<dbReference type="EMBL" id="VOHT01000008">
    <property type="protein sequence ID" value="TWV46657.1"/>
    <property type="molecule type" value="Genomic_DNA"/>
</dbReference>
<evidence type="ECO:0000313" key="11">
    <source>
        <dbReference type="EMBL" id="TWV67228.1"/>
    </source>
</evidence>
<evidence type="ECO:0000256" key="5">
    <source>
        <dbReference type="ARBA" id="ARBA00023136"/>
    </source>
</evidence>
<feature type="transmembrane region" description="Helical" evidence="6">
    <location>
        <begin position="49"/>
        <end position="66"/>
    </location>
</feature>
<proteinExistence type="predicted"/>
<comment type="subcellular location">
    <subcellularLocation>
        <location evidence="1">Cell membrane</location>
        <topology evidence="1">Multi-pass membrane protein</topology>
    </subcellularLocation>
</comment>
<keyword evidence="2" id="KW-1003">Cell membrane</keyword>
<evidence type="ECO:0000313" key="7">
    <source>
        <dbReference type="EMBL" id="KAA4993602.1"/>
    </source>
</evidence>
<keyword evidence="5 6" id="KW-0472">Membrane</keyword>
<dbReference type="Proteomes" id="UP000319026">
    <property type="component" value="Unassembled WGS sequence"/>
</dbReference>
<reference evidence="8" key="1">
    <citation type="submission" date="2015-08" db="EMBL/GenBank/DDBJ databases">
        <authorList>
            <person name="Pierce J."/>
            <person name="Bernstein H."/>
        </authorList>
    </citation>
    <scope>NUCLEOTIDE SEQUENCE</scope>
    <source>
        <strain evidence="8">20793-3</strain>
    </source>
</reference>
<dbReference type="EMBL" id="VOHV01000008">
    <property type="protein sequence ID" value="TWV39772.1"/>
    <property type="molecule type" value="Genomic_DNA"/>
</dbReference>
<keyword evidence="3 6" id="KW-0812">Transmembrane</keyword>
<feature type="transmembrane region" description="Helical" evidence="6">
    <location>
        <begin position="97"/>
        <end position="116"/>
    </location>
</feature>
<reference evidence="11 14" key="6">
    <citation type="submission" date="2019-08" db="EMBL/GenBank/DDBJ databases">
        <title>Genome sequencing of Bacteroides fragilis Sample_iSURF_9.</title>
        <authorList>
            <person name="Chandler J.E."/>
            <person name="Ruoff K.L."/>
            <person name="Price C.E."/>
            <person name="Valls R.A."/>
            <person name="O'Toole G.A."/>
        </authorList>
    </citation>
    <scope>NUCLEOTIDE SEQUENCE [LARGE SCALE GENOMIC DNA]</scope>
    <source>
        <strain evidence="11 14">CFPLTA004_1B</strain>
    </source>
</reference>
<keyword evidence="4 6" id="KW-1133">Transmembrane helix</keyword>
<sequence length="346" mass="39500">MKLSSSIMSDSIKTFKTGYILLPVLIGLSVVGWLFYREFNPELFSGIRFSWRLVGGLLLAVLFMFGRDGGLMWRFRFITDRELTWRQAFRVNMLCEFTSAVTPSAVGGSSLIVLFLNKEGINAGRSTALTISCLFLDELFLVLACPFALLLFSFDDLFGNVAILSSGIEVLFFLVYGVVTIWTFLLYLALFRRPEWVKRLLLTIFRLPLLRRWHKAIETLTDNLVLSSREMSQKSFTFWLKAFGITCLAWTSRYLVVNALLIAFTTSGSQLLAFVRQLILWVVMTISPTPGGSGVSEYMFREYYADFFDVAGMALVVAFVWRIITYYMYLLIGAIIIPGWVKKLRD</sequence>
<evidence type="ECO:0000256" key="3">
    <source>
        <dbReference type="ARBA" id="ARBA00022692"/>
    </source>
</evidence>
<feature type="transmembrane region" description="Helical" evidence="6">
    <location>
        <begin position="20"/>
        <end position="37"/>
    </location>
</feature>
<feature type="transmembrane region" description="Helical" evidence="6">
    <location>
        <begin position="128"/>
        <end position="150"/>
    </location>
</feature>
<dbReference type="InterPro" id="IPR022791">
    <property type="entry name" value="L-PG_synthase/AglD"/>
</dbReference>
<dbReference type="EMBL" id="VWCJ01000014">
    <property type="protein sequence ID" value="KAA4993602.1"/>
    <property type="molecule type" value="Genomic_DNA"/>
</dbReference>
<evidence type="ECO:0000313" key="12">
    <source>
        <dbReference type="Proteomes" id="UP000093197"/>
    </source>
</evidence>
<reference evidence="8 12" key="2">
    <citation type="journal article" date="2016" name="PLoS ONE">
        <title>Genomic Diversity of Enterotoxigenic Strains of Bacteroides fragilis.</title>
        <authorList>
            <person name="Pierce J.V."/>
            <person name="Bernstein H.D."/>
        </authorList>
    </citation>
    <scope>NUCLEOTIDE SEQUENCE [LARGE SCALE GENOMIC DNA]</scope>
    <source>
        <strain evidence="8 12">20793-3</strain>
    </source>
</reference>
<feature type="transmembrane region" description="Helical" evidence="6">
    <location>
        <begin position="326"/>
        <end position="341"/>
    </location>
</feature>
<evidence type="ECO:0000313" key="15">
    <source>
        <dbReference type="Proteomes" id="UP000319026"/>
    </source>
</evidence>
<organism evidence="7 16">
    <name type="scientific">Bacteroides fragilis</name>
    <dbReference type="NCBI Taxonomy" id="817"/>
    <lineage>
        <taxon>Bacteria</taxon>
        <taxon>Pseudomonadati</taxon>
        <taxon>Bacteroidota</taxon>
        <taxon>Bacteroidia</taxon>
        <taxon>Bacteroidales</taxon>
        <taxon>Bacteroidaceae</taxon>
        <taxon>Bacteroides</taxon>
    </lineage>
</organism>
<protein>
    <submittedName>
        <fullName evidence="7">Flippase-like domain-containing protein</fullName>
    </submittedName>
</protein>
<dbReference type="PANTHER" id="PTHR37693">
    <property type="entry name" value="PHOSPHATIDYLGLYCEROL LYSYLTRANSFERASE"/>
    <property type="match status" value="1"/>
</dbReference>
<evidence type="ECO:0000256" key="6">
    <source>
        <dbReference type="SAM" id="Phobius"/>
    </source>
</evidence>
<evidence type="ECO:0000313" key="16">
    <source>
        <dbReference type="Proteomes" id="UP000460666"/>
    </source>
</evidence>
<evidence type="ECO:0000313" key="10">
    <source>
        <dbReference type="EMBL" id="TWV46657.1"/>
    </source>
</evidence>
<feature type="transmembrane region" description="Helical" evidence="6">
    <location>
        <begin position="262"/>
        <end position="283"/>
    </location>
</feature>
<dbReference type="EMBL" id="VOHY01000028">
    <property type="protein sequence ID" value="TWV67228.1"/>
    <property type="molecule type" value="Genomic_DNA"/>
</dbReference>
<evidence type="ECO:0000256" key="2">
    <source>
        <dbReference type="ARBA" id="ARBA00022475"/>
    </source>
</evidence>
<dbReference type="GO" id="GO:0005886">
    <property type="term" value="C:plasma membrane"/>
    <property type="evidence" value="ECO:0007669"/>
    <property type="project" value="UniProtKB-SubCell"/>
</dbReference>
<gene>
    <name evidence="8" type="ORF">AC094_33840</name>
    <name evidence="7" type="ORF">F2Z89_17925</name>
    <name evidence="10" type="ORF">FSA03_17425</name>
    <name evidence="9" type="ORF">FSA06_18245</name>
    <name evidence="11" type="ORF">FSA08_23390</name>
</gene>
<reference evidence="10 15" key="5">
    <citation type="submission" date="2019-07" db="EMBL/GenBank/DDBJ databases">
        <title>Genome Sequencing of Bacteroides fragilis.</title>
        <authorList>
            <person name="Pinto K.M."/>
            <person name="Ruoff K.L."/>
            <person name="Price C.E."/>
            <person name="Valls R.A."/>
            <person name="O'Toole G.A."/>
        </authorList>
    </citation>
    <scope>NUCLEOTIDE SEQUENCE [LARGE SCALE GENOMIC DNA]</scope>
    <source>
        <strain evidence="10 15">AD135F_3B</strain>
    </source>
</reference>
<comment type="caution">
    <text evidence="7">The sequence shown here is derived from an EMBL/GenBank/DDBJ whole genome shotgun (WGS) entry which is preliminary data.</text>
</comment>
<reference evidence="9 13" key="4">
    <citation type="submission" date="2019-07" db="EMBL/GenBank/DDBJ databases">
        <title>Genome sequencing of Bacteroides fragilis.</title>
        <authorList>
            <person name="Galasyn E.V."/>
            <person name="Ruoff K.L."/>
            <person name="Price C.E."/>
            <person name="Valls R.A."/>
            <person name="O'Toole G.A."/>
        </authorList>
    </citation>
    <scope>NUCLEOTIDE SEQUENCE [LARGE SCALE GENOMIC DNA]</scope>
    <source>
        <strain evidence="9 13">AD135F_1B</strain>
    </source>
</reference>
<evidence type="ECO:0000256" key="1">
    <source>
        <dbReference type="ARBA" id="ARBA00004651"/>
    </source>
</evidence>
<dbReference type="Proteomes" id="UP000460666">
    <property type="component" value="Unassembled WGS sequence"/>
</dbReference>
<evidence type="ECO:0000313" key="13">
    <source>
        <dbReference type="Proteomes" id="UP000315444"/>
    </source>
</evidence>
<reference evidence="7 16" key="3">
    <citation type="journal article" date="2019" name="Nat. Med.">
        <title>A library of human gut bacterial isolates paired with longitudinal multiomics data enables mechanistic microbiome research.</title>
        <authorList>
            <person name="Poyet M."/>
            <person name="Groussin M."/>
            <person name="Gibbons S.M."/>
            <person name="Avila-Pacheco J."/>
            <person name="Jiang X."/>
            <person name="Kearney S.M."/>
            <person name="Perrotta A.R."/>
            <person name="Berdy B."/>
            <person name="Zhao S."/>
            <person name="Lieberman T.D."/>
            <person name="Swanson P.K."/>
            <person name="Smith M."/>
            <person name="Roesemann S."/>
            <person name="Alexander J.E."/>
            <person name="Rich S.A."/>
            <person name="Livny J."/>
            <person name="Vlamakis H."/>
            <person name="Clish C."/>
            <person name="Bullock K."/>
            <person name="Deik A."/>
            <person name="Scott J."/>
            <person name="Pierce K.A."/>
            <person name="Xavier R.J."/>
            <person name="Alm E.J."/>
        </authorList>
    </citation>
    <scope>NUCLEOTIDE SEQUENCE [LARGE SCALE GENOMIC DNA]</scope>
    <source>
        <strain evidence="7 16">BIOML-A46</strain>
    </source>
</reference>
<dbReference type="Proteomes" id="UP000093197">
    <property type="component" value="Unassembled WGS sequence"/>
</dbReference>
<dbReference type="Pfam" id="PF03706">
    <property type="entry name" value="LPG_synthase_TM"/>
    <property type="match status" value="1"/>
</dbReference>
<dbReference type="EMBL" id="LIDT01000034">
    <property type="protein sequence ID" value="OCR29192.1"/>
    <property type="molecule type" value="Genomic_DNA"/>
</dbReference>
<feature type="transmembrane region" description="Helical" evidence="6">
    <location>
        <begin position="170"/>
        <end position="190"/>
    </location>
</feature>
<accession>A0A414ZVG9</accession>
<dbReference type="Proteomes" id="UP000318041">
    <property type="component" value="Unassembled WGS sequence"/>
</dbReference>
<dbReference type="Proteomes" id="UP000315444">
    <property type="component" value="Unassembled WGS sequence"/>
</dbReference>
<evidence type="ECO:0000256" key="4">
    <source>
        <dbReference type="ARBA" id="ARBA00022989"/>
    </source>
</evidence>
<name>A0A414ZVG9_BACFG</name>
<feature type="transmembrane region" description="Helical" evidence="6">
    <location>
        <begin position="238"/>
        <end position="256"/>
    </location>
</feature>
<evidence type="ECO:0000313" key="8">
    <source>
        <dbReference type="EMBL" id="OCR29192.1"/>
    </source>
</evidence>
<evidence type="ECO:0000313" key="14">
    <source>
        <dbReference type="Proteomes" id="UP000318041"/>
    </source>
</evidence>
<evidence type="ECO:0000313" key="9">
    <source>
        <dbReference type="EMBL" id="TWV39772.1"/>
    </source>
</evidence>